<dbReference type="GO" id="GO:0016020">
    <property type="term" value="C:membrane"/>
    <property type="evidence" value="ECO:0007669"/>
    <property type="project" value="InterPro"/>
</dbReference>
<dbReference type="GO" id="GO:0042910">
    <property type="term" value="F:xenobiotic transmembrane transporter activity"/>
    <property type="evidence" value="ECO:0007669"/>
    <property type="project" value="InterPro"/>
</dbReference>
<keyword evidence="2" id="KW-0472">Membrane</keyword>
<comment type="caution">
    <text evidence="3">The sequence shown here is derived from an EMBL/GenBank/DDBJ whole genome shotgun (WGS) entry which is preliminary data.</text>
</comment>
<keyword evidence="2" id="KW-0812">Transmembrane</keyword>
<feature type="transmembrane region" description="Helical" evidence="2">
    <location>
        <begin position="20"/>
        <end position="39"/>
    </location>
</feature>
<evidence type="ECO:0000313" key="3">
    <source>
        <dbReference type="EMBL" id="CAK7327780.1"/>
    </source>
</evidence>
<keyword evidence="4" id="KW-1185">Reference proteome</keyword>
<dbReference type="Proteomes" id="UP001314170">
    <property type="component" value="Unassembled WGS sequence"/>
</dbReference>
<dbReference type="AlphaFoldDB" id="A0AAV1R423"/>
<dbReference type="GO" id="GO:0015297">
    <property type="term" value="F:antiporter activity"/>
    <property type="evidence" value="ECO:0007669"/>
    <property type="project" value="InterPro"/>
</dbReference>
<evidence type="ECO:0000256" key="2">
    <source>
        <dbReference type="SAM" id="Phobius"/>
    </source>
</evidence>
<sequence length="180" mass="19671">MEILMMLEMERDELLEMPMILTNAFHYFITLVSVTFAGHLGQLELAGATIGSSSLEYWAFELLVLIAGMMPNAELTTSVTAICVNTEEIAYMGTSDLSAAASTRVSDELGAGNPDKAKHAKATTLKLSVLLALLIVLPLVIGHDIWCNKRLWLAESGCNCKCSNILLHWDADCGRPRIQD</sequence>
<evidence type="ECO:0000313" key="4">
    <source>
        <dbReference type="Proteomes" id="UP001314170"/>
    </source>
</evidence>
<dbReference type="EMBL" id="CAWUPB010000858">
    <property type="protein sequence ID" value="CAK7327780.1"/>
    <property type="molecule type" value="Genomic_DNA"/>
</dbReference>
<evidence type="ECO:0000256" key="1">
    <source>
        <dbReference type="ARBA" id="ARBA00010199"/>
    </source>
</evidence>
<dbReference type="Pfam" id="PF01554">
    <property type="entry name" value="MatE"/>
    <property type="match status" value="1"/>
</dbReference>
<gene>
    <name evidence="3" type="ORF">DCAF_LOCUS5496</name>
</gene>
<name>A0AAV1R423_9ROSI</name>
<keyword evidence="2" id="KW-1133">Transmembrane helix</keyword>
<organism evidence="3 4">
    <name type="scientific">Dovyalis caffra</name>
    <dbReference type="NCBI Taxonomy" id="77055"/>
    <lineage>
        <taxon>Eukaryota</taxon>
        <taxon>Viridiplantae</taxon>
        <taxon>Streptophyta</taxon>
        <taxon>Embryophyta</taxon>
        <taxon>Tracheophyta</taxon>
        <taxon>Spermatophyta</taxon>
        <taxon>Magnoliopsida</taxon>
        <taxon>eudicotyledons</taxon>
        <taxon>Gunneridae</taxon>
        <taxon>Pentapetalae</taxon>
        <taxon>rosids</taxon>
        <taxon>fabids</taxon>
        <taxon>Malpighiales</taxon>
        <taxon>Salicaceae</taxon>
        <taxon>Flacourtieae</taxon>
        <taxon>Dovyalis</taxon>
    </lineage>
</organism>
<reference evidence="3 4" key="1">
    <citation type="submission" date="2024-01" db="EMBL/GenBank/DDBJ databases">
        <authorList>
            <person name="Waweru B."/>
        </authorList>
    </citation>
    <scope>NUCLEOTIDE SEQUENCE [LARGE SCALE GENOMIC DNA]</scope>
</reference>
<dbReference type="InterPro" id="IPR002528">
    <property type="entry name" value="MATE_fam"/>
</dbReference>
<proteinExistence type="inferred from homology"/>
<accession>A0AAV1R423</accession>
<protein>
    <submittedName>
        <fullName evidence="3">Uncharacterized protein</fullName>
    </submittedName>
</protein>
<dbReference type="PANTHER" id="PTHR11206">
    <property type="entry name" value="MULTIDRUG RESISTANCE PROTEIN"/>
    <property type="match status" value="1"/>
</dbReference>
<comment type="similarity">
    <text evidence="1">Belongs to the multi antimicrobial extrusion (MATE) (TC 2.A.66.1) family.</text>
</comment>
<feature type="transmembrane region" description="Helical" evidence="2">
    <location>
        <begin position="127"/>
        <end position="146"/>
    </location>
</feature>